<accession>A0A9D2VH58</accession>
<evidence type="ECO:0000313" key="3">
    <source>
        <dbReference type="Proteomes" id="UP000700248"/>
    </source>
</evidence>
<comment type="caution">
    <text evidence="2">The sequence shown here is derived from an EMBL/GenBank/DDBJ whole genome shotgun (WGS) entry which is preliminary data.</text>
</comment>
<evidence type="ECO:0000256" key="1">
    <source>
        <dbReference type="SAM" id="Phobius"/>
    </source>
</evidence>
<keyword evidence="1" id="KW-0812">Transmembrane</keyword>
<gene>
    <name evidence="2" type="ORF">K8U84_08310</name>
</gene>
<sequence length="107" mass="12056">MKTKVQKNIDLLRLVLMVTVATGVVTFLNVFYASYQVQRTQLVDATLESNYNYAQKLASSTEDYLQAAQQQLKVSAQLIGSIYNDATLLEKEAERLRTQTDSFNSVV</sequence>
<evidence type="ECO:0000313" key="2">
    <source>
        <dbReference type="EMBL" id="HJH24541.1"/>
    </source>
</evidence>
<organism evidence="2 3">
    <name type="scientific">Paenalcaligenes hominis</name>
    <dbReference type="NCBI Taxonomy" id="643674"/>
    <lineage>
        <taxon>Bacteria</taxon>
        <taxon>Pseudomonadati</taxon>
        <taxon>Pseudomonadota</taxon>
        <taxon>Betaproteobacteria</taxon>
        <taxon>Burkholderiales</taxon>
        <taxon>Alcaligenaceae</taxon>
        <taxon>Paenalcaligenes</taxon>
    </lineage>
</organism>
<dbReference type="EMBL" id="DYTQ01000096">
    <property type="protein sequence ID" value="HJH24541.1"/>
    <property type="molecule type" value="Genomic_DNA"/>
</dbReference>
<feature type="non-terminal residue" evidence="2">
    <location>
        <position position="107"/>
    </location>
</feature>
<reference evidence="2" key="1">
    <citation type="journal article" date="2021" name="PeerJ">
        <title>Extensive microbial diversity within the chicken gut microbiome revealed by metagenomics and culture.</title>
        <authorList>
            <person name="Gilroy R."/>
            <person name="Ravi A."/>
            <person name="Getino M."/>
            <person name="Pursley I."/>
            <person name="Horton D.L."/>
            <person name="Alikhan N.F."/>
            <person name="Baker D."/>
            <person name="Gharbi K."/>
            <person name="Hall N."/>
            <person name="Watson M."/>
            <person name="Adriaenssens E.M."/>
            <person name="Foster-Nyarko E."/>
            <person name="Jarju S."/>
            <person name="Secka A."/>
            <person name="Antonio M."/>
            <person name="Oren A."/>
            <person name="Chaudhuri R.R."/>
            <person name="La Ragione R."/>
            <person name="Hildebrand F."/>
            <person name="Pallen M.J."/>
        </authorList>
    </citation>
    <scope>NUCLEOTIDE SEQUENCE</scope>
    <source>
        <strain evidence="2">CHK175-13533</strain>
    </source>
</reference>
<keyword evidence="1" id="KW-0472">Membrane</keyword>
<name>A0A9D2VH58_9BURK</name>
<dbReference type="AlphaFoldDB" id="A0A9D2VH58"/>
<keyword evidence="1" id="KW-1133">Transmembrane helix</keyword>
<dbReference type="Proteomes" id="UP000700248">
    <property type="component" value="Unassembled WGS sequence"/>
</dbReference>
<feature type="transmembrane region" description="Helical" evidence="1">
    <location>
        <begin position="12"/>
        <end position="32"/>
    </location>
</feature>
<reference evidence="2" key="2">
    <citation type="submission" date="2021-09" db="EMBL/GenBank/DDBJ databases">
        <authorList>
            <person name="Gilroy R."/>
        </authorList>
    </citation>
    <scope>NUCLEOTIDE SEQUENCE</scope>
    <source>
        <strain evidence="2">CHK175-13533</strain>
    </source>
</reference>
<proteinExistence type="predicted"/>
<protein>
    <submittedName>
        <fullName evidence="2">Diguanylate cyclase</fullName>
    </submittedName>
</protein>